<reference evidence="1" key="2">
    <citation type="submission" date="2025-09" db="UniProtKB">
        <authorList>
            <consortium name="Ensembl"/>
        </authorList>
    </citation>
    <scope>IDENTIFICATION</scope>
</reference>
<keyword evidence="2" id="KW-1185">Reference proteome</keyword>
<dbReference type="Gene3D" id="1.25.40.10">
    <property type="entry name" value="Tetratricopeptide repeat domain"/>
    <property type="match status" value="1"/>
</dbReference>
<evidence type="ECO:0000313" key="1">
    <source>
        <dbReference type="Ensembl" id="ENSACOP00000020810.1"/>
    </source>
</evidence>
<dbReference type="InterPro" id="IPR011990">
    <property type="entry name" value="TPR-like_helical_dom_sf"/>
</dbReference>
<dbReference type="Proteomes" id="UP000694522">
    <property type="component" value="Unplaced"/>
</dbReference>
<dbReference type="Ensembl" id="ENSACOT00000021559.1">
    <property type="protein sequence ID" value="ENSACOP00000020810.1"/>
    <property type="gene ID" value="ENSACOG00000014307.1"/>
</dbReference>
<protein>
    <submittedName>
        <fullName evidence="1">Uncharacterized protein</fullName>
    </submittedName>
</protein>
<evidence type="ECO:0000313" key="2">
    <source>
        <dbReference type="Proteomes" id="UP000694522"/>
    </source>
</evidence>
<sequence>MCLGVFFGQCKGCITEVALEDCNLVEEFKAVTCENCRKKSASMKQKGNEFSQGNFDCAIMSYTKTIEFCPANYLLYGNQALCLILTQQYKRALADRKRATVLKPNWPEGHYHFCKALSLLEEHELALKANERAQELCKNILGGLKDLMQQNEKLRKTLEEINAIKQHKRKPKNCELENDKGN</sequence>
<name>A0A8B9G712_9PSIT</name>
<dbReference type="AlphaFoldDB" id="A0A8B9G712"/>
<dbReference type="PANTHER" id="PTHR17550:SF4">
    <property type="entry name" value="E3 UBIQUITIN-PROTEIN LIGASE TTC3"/>
    <property type="match status" value="1"/>
</dbReference>
<accession>A0A8B9G712</accession>
<dbReference type="PANTHER" id="PTHR17550">
    <property type="entry name" value="E3 UBIQUITIN-PROTEIN LIGASE TTC3"/>
    <property type="match status" value="1"/>
</dbReference>
<reference evidence="1" key="1">
    <citation type="submission" date="2025-08" db="UniProtKB">
        <authorList>
            <consortium name="Ensembl"/>
        </authorList>
    </citation>
    <scope>IDENTIFICATION</scope>
</reference>
<proteinExistence type="predicted"/>
<dbReference type="SUPFAM" id="SSF48452">
    <property type="entry name" value="TPR-like"/>
    <property type="match status" value="1"/>
</dbReference>
<organism evidence="1 2">
    <name type="scientific">Amazona collaria</name>
    <name type="common">yellow-billed parrot</name>
    <dbReference type="NCBI Taxonomy" id="241587"/>
    <lineage>
        <taxon>Eukaryota</taxon>
        <taxon>Metazoa</taxon>
        <taxon>Chordata</taxon>
        <taxon>Craniata</taxon>
        <taxon>Vertebrata</taxon>
        <taxon>Euteleostomi</taxon>
        <taxon>Archelosauria</taxon>
        <taxon>Archosauria</taxon>
        <taxon>Dinosauria</taxon>
        <taxon>Saurischia</taxon>
        <taxon>Theropoda</taxon>
        <taxon>Coelurosauria</taxon>
        <taxon>Aves</taxon>
        <taxon>Neognathae</taxon>
        <taxon>Neoaves</taxon>
        <taxon>Telluraves</taxon>
        <taxon>Australaves</taxon>
        <taxon>Psittaciformes</taxon>
        <taxon>Psittacidae</taxon>
        <taxon>Amazona</taxon>
    </lineage>
</organism>